<organism evidence="2">
    <name type="scientific">uncultured Solirubrobacteraceae bacterium</name>
    <dbReference type="NCBI Taxonomy" id="1162706"/>
    <lineage>
        <taxon>Bacteria</taxon>
        <taxon>Bacillati</taxon>
        <taxon>Actinomycetota</taxon>
        <taxon>Thermoleophilia</taxon>
        <taxon>Solirubrobacterales</taxon>
        <taxon>Solirubrobacteraceae</taxon>
        <taxon>environmental samples</taxon>
    </lineage>
</organism>
<feature type="compositionally biased region" description="Basic and acidic residues" evidence="1">
    <location>
        <begin position="21"/>
        <end position="36"/>
    </location>
</feature>
<dbReference type="EMBL" id="CADCVP010000272">
    <property type="protein sequence ID" value="CAA9511769.1"/>
    <property type="molecule type" value="Genomic_DNA"/>
</dbReference>
<feature type="non-terminal residue" evidence="2">
    <location>
        <position position="107"/>
    </location>
</feature>
<reference evidence="2" key="1">
    <citation type="submission" date="2020-02" db="EMBL/GenBank/DDBJ databases">
        <authorList>
            <person name="Meier V. D."/>
        </authorList>
    </citation>
    <scope>NUCLEOTIDE SEQUENCE</scope>
    <source>
        <strain evidence="2">AVDCRST_MAG69</strain>
    </source>
</reference>
<gene>
    <name evidence="2" type="ORF">AVDCRST_MAG69-2509</name>
</gene>
<evidence type="ECO:0000313" key="2">
    <source>
        <dbReference type="EMBL" id="CAA9511769.1"/>
    </source>
</evidence>
<name>A0A6J4T2J8_9ACTN</name>
<feature type="region of interest" description="Disordered" evidence="1">
    <location>
        <begin position="1"/>
        <end position="107"/>
    </location>
</feature>
<feature type="compositionally biased region" description="Basic and acidic residues" evidence="1">
    <location>
        <begin position="50"/>
        <end position="66"/>
    </location>
</feature>
<feature type="non-terminal residue" evidence="2">
    <location>
        <position position="1"/>
    </location>
</feature>
<accession>A0A6J4T2J8</accession>
<protein>
    <submittedName>
        <fullName evidence="2">Uncharacterized protein</fullName>
    </submittedName>
</protein>
<feature type="compositionally biased region" description="Low complexity" evidence="1">
    <location>
        <begin position="1"/>
        <end position="10"/>
    </location>
</feature>
<dbReference type="AlphaFoldDB" id="A0A6J4T2J8"/>
<sequence length="107" mass="11884">EQHAPRAAAGLRRRRVPGGREGGDHGQCEDQPDHQQQEQPQLAAGVGTDVEGHAIDAQRLLRERPGDRRRRAQCRRAEGERAAQAQRGDREPEGEPDQERDQGAARV</sequence>
<evidence type="ECO:0000256" key="1">
    <source>
        <dbReference type="SAM" id="MobiDB-lite"/>
    </source>
</evidence>
<proteinExistence type="predicted"/>
<feature type="compositionally biased region" description="Basic and acidic residues" evidence="1">
    <location>
        <begin position="75"/>
        <end position="107"/>
    </location>
</feature>